<evidence type="ECO:0000313" key="3">
    <source>
        <dbReference type="Proteomes" id="UP000630445"/>
    </source>
</evidence>
<name>A0A8H6PEG3_9EURO</name>
<comment type="caution">
    <text evidence="1">The sequence shown here is derived from an EMBL/GenBank/DDBJ whole genome shotgun (WGS) entry which is preliminary data.</text>
</comment>
<accession>A0A8H6PEG3</accession>
<dbReference type="Proteomes" id="UP000662466">
    <property type="component" value="Unassembled WGS sequence"/>
</dbReference>
<protein>
    <submittedName>
        <fullName evidence="1">Uncharacterized protein</fullName>
    </submittedName>
</protein>
<reference evidence="1" key="1">
    <citation type="submission" date="2020-06" db="EMBL/GenBank/DDBJ databases">
        <title>Draft genome sequences of strains closely related to Aspergillus parafelis and Aspergillus hiratsukae.</title>
        <authorList>
            <person name="Dos Santos R.A.C."/>
            <person name="Rivero-Menendez O."/>
            <person name="Steenwyk J.L."/>
            <person name="Mead M.E."/>
            <person name="Goldman G.H."/>
            <person name="Alastruey-Izquierdo A."/>
            <person name="Rokas A."/>
        </authorList>
    </citation>
    <scope>NUCLEOTIDE SEQUENCE</scope>
    <source>
        <strain evidence="1">CNM-CM5793</strain>
        <strain evidence="2">CNM-CM6106</strain>
    </source>
</reference>
<evidence type="ECO:0000313" key="2">
    <source>
        <dbReference type="EMBL" id="KAF7169229.1"/>
    </source>
</evidence>
<dbReference type="EMBL" id="JACBAD010001884">
    <property type="protein sequence ID" value="KAF7130995.1"/>
    <property type="molecule type" value="Genomic_DNA"/>
</dbReference>
<dbReference type="AlphaFoldDB" id="A0A8H6PEG3"/>
<evidence type="ECO:0000313" key="1">
    <source>
        <dbReference type="EMBL" id="KAF7130995.1"/>
    </source>
</evidence>
<dbReference type="EMBL" id="JACBAF010002047">
    <property type="protein sequence ID" value="KAF7169229.1"/>
    <property type="molecule type" value="Genomic_DNA"/>
</dbReference>
<proteinExistence type="predicted"/>
<dbReference type="Proteomes" id="UP000630445">
    <property type="component" value="Unassembled WGS sequence"/>
</dbReference>
<keyword evidence="3" id="KW-1185">Reference proteome</keyword>
<gene>
    <name evidence="1" type="ORF">CNMCM5793_003930</name>
    <name evidence="2" type="ORF">CNMCM6106_004178</name>
</gene>
<organism evidence="1 3">
    <name type="scientific">Aspergillus hiratsukae</name>
    <dbReference type="NCBI Taxonomy" id="1194566"/>
    <lineage>
        <taxon>Eukaryota</taxon>
        <taxon>Fungi</taxon>
        <taxon>Dikarya</taxon>
        <taxon>Ascomycota</taxon>
        <taxon>Pezizomycotina</taxon>
        <taxon>Eurotiomycetes</taxon>
        <taxon>Eurotiomycetidae</taxon>
        <taxon>Eurotiales</taxon>
        <taxon>Aspergillaceae</taxon>
        <taxon>Aspergillus</taxon>
        <taxon>Aspergillus subgen. Fumigati</taxon>
    </lineage>
</organism>
<sequence>MPPNTPNNVPSNVKQWNAAAKRNGPATSAPFTEHVLPACNGQLDLHAAYTWNRAQIFNFLATVIATPAQYGADAADRLFRRSPEHNITWANEKGMLREVELQPICTVFKIGEACEYASVFRSQFKKHREICRPENRLDKPKPKPFQFGIWLNNLPVIEEYTAILLSRVMCKCCSDAYNKRAVRKAGRHCSDCGAVEDLSVPKPEPSHVKRSGQVICQHVTGLVKEDDEEGDEIEDEDFGGEQEFLAIAGLDDVLDDFDTDT</sequence>